<organism evidence="3 4">
    <name type="scientific">Meganyctiphanes norvegica</name>
    <name type="common">Northern krill</name>
    <name type="synonym">Thysanopoda norvegica</name>
    <dbReference type="NCBI Taxonomy" id="48144"/>
    <lineage>
        <taxon>Eukaryota</taxon>
        <taxon>Metazoa</taxon>
        <taxon>Ecdysozoa</taxon>
        <taxon>Arthropoda</taxon>
        <taxon>Crustacea</taxon>
        <taxon>Multicrustacea</taxon>
        <taxon>Malacostraca</taxon>
        <taxon>Eumalacostraca</taxon>
        <taxon>Eucarida</taxon>
        <taxon>Euphausiacea</taxon>
        <taxon>Euphausiidae</taxon>
        <taxon>Meganyctiphanes</taxon>
    </lineage>
</organism>
<protein>
    <recommendedName>
        <fullName evidence="2">C-type lectin domain-containing protein</fullName>
    </recommendedName>
</protein>
<evidence type="ECO:0000256" key="1">
    <source>
        <dbReference type="ARBA" id="ARBA00023157"/>
    </source>
</evidence>
<dbReference type="Proteomes" id="UP001497623">
    <property type="component" value="Unassembled WGS sequence"/>
</dbReference>
<dbReference type="Pfam" id="PF00059">
    <property type="entry name" value="Lectin_C"/>
    <property type="match status" value="6"/>
</dbReference>
<sequence>MNWAPNEPSGIGENCVEMYDTGKWNDQSCGKKRPYVCKMPASEHPVGPIDITTPNSTPESEACGWDWIENPVSGECYRIETEKLTWWDAISHCHSLHDYDYHGHDHDIVSLTTAQEQDFVYSLLQDANMNQPSIWTGLQADYDGMHWSDNTPLHYFNYNDGEPNSYGAEPCTELYMDSGKWNDQDCDKRTAFVCEKKGENYVEPVAPPPPDINCPKGWNFFNDYCYYQVIDDTKSWEDAHSVCKEQYGGELTSITSQEENDFIFGFIQYNQMNSWIGLHDNNNGSNWHWTDGNNYDNYQNWMPGEPNNSEGTEHCGQIIGETWGSQGLWNDNTCSLLYPFICKISVSTCPPGWQFDTDECYYASNLPATWSGARTACKDINENADLVSVHNDEENSFFSSIVNTGLSGAWLGYKYRNNSDTWKWSDGSPSDYENWNAGEPNLLESEWCGESIIFYNDETHGKWNNLPCSESRYYGCKINGANITHTVGCDKNWHYFNNYCYYYSDFNYDTYGSSYSDALGDCESKGGSLASIHSVEEDDFVYSLVGIDGYGSAWVGMSSQGHNGELLWSDGTDISYTNWGLIDSTVFWSQNLCAQYENQLLTGQWIMNDCEAYQNYYVCKKAAETVPINPPITTGCKENDVDYKGSCYNFQEEENTWEDAESDCIADYGGHTVVINDQFESAFISSYLKGRDSHWWTGLKGTAADDGSVTFAWVNGDPVDFTNWSEYEPAPDHGLCVAASGHDTLPGFWEVTECGDPRHYIC</sequence>
<dbReference type="InterPro" id="IPR016187">
    <property type="entry name" value="CTDL_fold"/>
</dbReference>
<feature type="domain" description="C-type lectin" evidence="2">
    <location>
        <begin position="1"/>
        <end position="38"/>
    </location>
</feature>
<dbReference type="AlphaFoldDB" id="A0AAV2PT22"/>
<comment type="caution">
    <text evidence="3">The sequence shown here is derived from an EMBL/GenBank/DDBJ whole genome shotgun (WGS) entry which is preliminary data.</text>
</comment>
<dbReference type="PROSITE" id="PS00615">
    <property type="entry name" value="C_TYPE_LECTIN_1"/>
    <property type="match status" value="3"/>
</dbReference>
<dbReference type="InterPro" id="IPR016186">
    <property type="entry name" value="C-type_lectin-like/link_sf"/>
</dbReference>
<dbReference type="CDD" id="cd00037">
    <property type="entry name" value="CLECT"/>
    <property type="match status" value="4"/>
</dbReference>
<dbReference type="InterPro" id="IPR018378">
    <property type="entry name" value="C-type_lectin_CS"/>
</dbReference>
<feature type="domain" description="C-type lectin" evidence="2">
    <location>
        <begin position="643"/>
        <end position="762"/>
    </location>
</feature>
<dbReference type="InterPro" id="IPR001304">
    <property type="entry name" value="C-type_lectin-like"/>
</dbReference>
<evidence type="ECO:0000313" key="3">
    <source>
        <dbReference type="EMBL" id="CAL4064172.1"/>
    </source>
</evidence>
<name>A0AAV2PT22_MEGNR</name>
<accession>A0AAV2PT22</accession>
<reference evidence="3 4" key="1">
    <citation type="submission" date="2024-05" db="EMBL/GenBank/DDBJ databases">
        <authorList>
            <person name="Wallberg A."/>
        </authorList>
    </citation>
    <scope>NUCLEOTIDE SEQUENCE [LARGE SCALE GENOMIC DNA]</scope>
</reference>
<feature type="domain" description="C-type lectin" evidence="2">
    <location>
        <begin position="72"/>
        <end position="195"/>
    </location>
</feature>
<dbReference type="EMBL" id="CAXKWB010001379">
    <property type="protein sequence ID" value="CAL4064172.1"/>
    <property type="molecule type" value="Genomic_DNA"/>
</dbReference>
<dbReference type="InterPro" id="IPR050111">
    <property type="entry name" value="C-type_lectin/snaclec_domain"/>
</dbReference>
<keyword evidence="4" id="KW-1185">Reference proteome</keyword>
<evidence type="ECO:0000259" key="2">
    <source>
        <dbReference type="PROSITE" id="PS50041"/>
    </source>
</evidence>
<keyword evidence="1" id="KW-1015">Disulfide bond</keyword>
<feature type="non-terminal residue" evidence="3">
    <location>
        <position position="762"/>
    </location>
</feature>
<proteinExistence type="predicted"/>
<feature type="domain" description="C-type lectin" evidence="2">
    <location>
        <begin position="496"/>
        <end position="616"/>
    </location>
</feature>
<dbReference type="SMART" id="SM00034">
    <property type="entry name" value="CLECT"/>
    <property type="match status" value="5"/>
</dbReference>
<dbReference type="PROSITE" id="PS50041">
    <property type="entry name" value="C_TYPE_LECTIN_2"/>
    <property type="match status" value="6"/>
</dbReference>
<dbReference type="SUPFAM" id="SSF56436">
    <property type="entry name" value="C-type lectin-like"/>
    <property type="match status" value="6"/>
</dbReference>
<evidence type="ECO:0000313" key="4">
    <source>
        <dbReference type="Proteomes" id="UP001497623"/>
    </source>
</evidence>
<dbReference type="PANTHER" id="PTHR22803">
    <property type="entry name" value="MANNOSE, PHOSPHOLIPASE, LECTIN RECEPTOR RELATED"/>
    <property type="match status" value="1"/>
</dbReference>
<feature type="domain" description="C-type lectin" evidence="2">
    <location>
        <begin position="221"/>
        <end position="343"/>
    </location>
</feature>
<feature type="domain" description="C-type lectin" evidence="2">
    <location>
        <begin position="356"/>
        <end position="477"/>
    </location>
</feature>
<dbReference type="Gene3D" id="3.10.100.10">
    <property type="entry name" value="Mannose-Binding Protein A, subunit A"/>
    <property type="match status" value="6"/>
</dbReference>
<dbReference type="PRINTS" id="PR01504">
    <property type="entry name" value="PNCREATITSAP"/>
</dbReference>
<gene>
    <name evidence="3" type="ORF">MNOR_LOCUS3893</name>
</gene>